<dbReference type="VEuPathDB" id="FungiDB:NCU08564"/>
<reference evidence="1" key="1">
    <citation type="submission" date="2003-12" db="EMBL/GenBank/DDBJ databases">
        <authorList>
            <person name="Schulte U."/>
            <person name="Aign V."/>
            <person name="Hoheisel J."/>
            <person name="Brandt P."/>
            <person name="Fartmann B."/>
            <person name="Holland R."/>
            <person name="Nyakatura G."/>
            <person name="Mewes H.W."/>
            <person name="Mannhaupt G."/>
        </authorList>
    </citation>
    <scope>NUCLEOTIDE SEQUENCE</scope>
</reference>
<gene>
    <name evidence="1" type="ORF">B13M15.100</name>
</gene>
<dbReference type="EMBL" id="BX897673">
    <property type="protein sequence ID" value="CAE85500.1"/>
    <property type="molecule type" value="Genomic_DNA"/>
</dbReference>
<accession>Q6MFT9</accession>
<dbReference type="AlphaFoldDB" id="Q6MFT9"/>
<reference evidence="1" key="2">
    <citation type="submission" date="2003-12" db="EMBL/GenBank/DDBJ databases">
        <authorList>
            <person name="German Neurospora genome project"/>
        </authorList>
    </citation>
    <scope>NUCLEOTIDE SEQUENCE</scope>
</reference>
<evidence type="ECO:0000313" key="1">
    <source>
        <dbReference type="EMBL" id="CAE85500.1"/>
    </source>
</evidence>
<proteinExistence type="predicted"/>
<name>Q6MFT9_NEUCS</name>
<protein>
    <submittedName>
        <fullName evidence="1">Uncharacterized protein</fullName>
    </submittedName>
</protein>
<organism evidence="1">
    <name type="scientific">Neurospora crassa</name>
    <dbReference type="NCBI Taxonomy" id="5141"/>
    <lineage>
        <taxon>Eukaryota</taxon>
        <taxon>Fungi</taxon>
        <taxon>Dikarya</taxon>
        <taxon>Ascomycota</taxon>
        <taxon>Pezizomycotina</taxon>
        <taxon>Sordariomycetes</taxon>
        <taxon>Sordariomycetidae</taxon>
        <taxon>Sordariales</taxon>
        <taxon>Sordariaceae</taxon>
        <taxon>Neurospora</taxon>
    </lineage>
</organism>
<sequence length="242" mass="27449">MPDKHYLSTSATGGMAPSSGYRRPIVLLRTGTLTSRMQHTLHIFIRGYGGYLGTPEPEQYHSATINRNSPDDRRCTRFQETSCPIHDALHCSFYTWHQSKSLFQPFVISCTKDIGRCHLLRPGMSPSWRALWTSKAFQDLSIFQMLLMGIEVLCLLQVASSGRSNFLTAKEANQLDMNLKTVLHNIPVQSATVVLAVLYITNLAIRNHTYVPSSHAASDWLTQFWPVWTRGYRLQKTFIGID</sequence>